<keyword evidence="2" id="KW-1185">Reference proteome</keyword>
<dbReference type="Proteomes" id="UP000037460">
    <property type="component" value="Unassembled WGS sequence"/>
</dbReference>
<sequence>MEMRALQARVVHGSEGVEEDVENLVMYLELRLGCSLENNASGLPTGSDAAIFTTLETALETARATLGMRHWATVKLMALQTLWLCSQLAMDESERAPGLPSLPLCLLTLIENEEWIWNYCAESGTQPHFFVHVGRITYPIFVHYENKGVEIAVARPWVARCAAVVIAGDVHGLPAQQEIGKVYEPRATIAGDRELKGGSAGSALLFFRRAHLYDPWNNELSERIEAATAALEAIRAM</sequence>
<comment type="caution">
    <text evidence="1">The sequence shown here is derived from an EMBL/GenBank/DDBJ whole genome shotgun (WGS) entry which is preliminary data.</text>
</comment>
<organism evidence="1 2">
    <name type="scientific">Chrysochromulina tobinii</name>
    <dbReference type="NCBI Taxonomy" id="1460289"/>
    <lineage>
        <taxon>Eukaryota</taxon>
        <taxon>Haptista</taxon>
        <taxon>Haptophyta</taxon>
        <taxon>Prymnesiophyceae</taxon>
        <taxon>Prymnesiales</taxon>
        <taxon>Chrysochromulinaceae</taxon>
        <taxon>Chrysochromulina</taxon>
    </lineage>
</organism>
<accession>A0A0M0JW78</accession>
<protein>
    <submittedName>
        <fullName evidence="1">Uncharacterized protein</fullName>
    </submittedName>
</protein>
<name>A0A0M0JW78_9EUKA</name>
<reference evidence="2" key="1">
    <citation type="journal article" date="2015" name="PLoS Genet.">
        <title>Genome Sequence and Transcriptome Analyses of Chrysochromulina tobin: Metabolic Tools for Enhanced Algal Fitness in the Prominent Order Prymnesiales (Haptophyceae).</title>
        <authorList>
            <person name="Hovde B.T."/>
            <person name="Deodato C.R."/>
            <person name="Hunsperger H.M."/>
            <person name="Ryken S.A."/>
            <person name="Yost W."/>
            <person name="Jha R.K."/>
            <person name="Patterson J."/>
            <person name="Monnat R.J. Jr."/>
            <person name="Barlow S.B."/>
            <person name="Starkenburg S.R."/>
            <person name="Cattolico R.A."/>
        </authorList>
    </citation>
    <scope>NUCLEOTIDE SEQUENCE</scope>
    <source>
        <strain evidence="2">CCMP291</strain>
    </source>
</reference>
<proteinExistence type="predicted"/>
<evidence type="ECO:0000313" key="1">
    <source>
        <dbReference type="EMBL" id="KOO30839.1"/>
    </source>
</evidence>
<evidence type="ECO:0000313" key="2">
    <source>
        <dbReference type="Proteomes" id="UP000037460"/>
    </source>
</evidence>
<dbReference type="EMBL" id="JWZX01002149">
    <property type="protein sequence ID" value="KOO30839.1"/>
    <property type="molecule type" value="Genomic_DNA"/>
</dbReference>
<dbReference type="AlphaFoldDB" id="A0A0M0JW78"/>
<gene>
    <name evidence="1" type="ORF">Ctob_009941</name>
</gene>